<organism evidence="6 7">
    <name type="scientific">Pseudothermotoga hypogea DSM 11164 = NBRC 106472</name>
    <dbReference type="NCBI Taxonomy" id="1123384"/>
    <lineage>
        <taxon>Bacteria</taxon>
        <taxon>Thermotogati</taxon>
        <taxon>Thermotogota</taxon>
        <taxon>Thermotogae</taxon>
        <taxon>Thermotogales</taxon>
        <taxon>Thermotogaceae</taxon>
        <taxon>Pseudothermotoga</taxon>
    </lineage>
</organism>
<dbReference type="CDD" id="cd07209">
    <property type="entry name" value="Pat_hypo_Ecoli_Z1214_like"/>
    <property type="match status" value="1"/>
</dbReference>
<dbReference type="OrthoDB" id="9770965at2"/>
<dbReference type="InterPro" id="IPR050301">
    <property type="entry name" value="NTE"/>
</dbReference>
<dbReference type="AlphaFoldDB" id="A0A0X1KRZ7"/>
<proteinExistence type="predicted"/>
<accession>A0A0X1KRZ7</accession>
<dbReference type="Gene3D" id="3.40.1090.10">
    <property type="entry name" value="Cytosolic phospholipase A2 catalytic domain"/>
    <property type="match status" value="1"/>
</dbReference>
<feature type="short sequence motif" description="GXGXXG" evidence="4">
    <location>
        <begin position="17"/>
        <end position="22"/>
    </location>
</feature>
<dbReference type="SUPFAM" id="SSF52151">
    <property type="entry name" value="FabD/lysophospholipase-like"/>
    <property type="match status" value="1"/>
</dbReference>
<dbReference type="PANTHER" id="PTHR14226:SF29">
    <property type="entry name" value="NEUROPATHY TARGET ESTERASE SWS"/>
    <property type="match status" value="1"/>
</dbReference>
<dbReference type="EMBL" id="CP007141">
    <property type="protein sequence ID" value="AJC74052.1"/>
    <property type="molecule type" value="Genomic_DNA"/>
</dbReference>
<evidence type="ECO:0000256" key="3">
    <source>
        <dbReference type="ARBA" id="ARBA00023098"/>
    </source>
</evidence>
<evidence type="ECO:0000313" key="7">
    <source>
        <dbReference type="Proteomes" id="UP000077469"/>
    </source>
</evidence>
<sequence>MSAFLAAATSVALVLSGGGARGAYQIGVWKALRELNIDIVAVYGTSVGAINGALIAYGDYDFAEKAWLEVEFEQVMNVPEEMKKILSGGIFELNIFKAFEVAKNLVESGGIDITPLREKLKLLLPEEKIRSSKVHYGLVTYCISDLKPYMLYIEEIPEGMLADYILSSANFPLFKREEIAGKLFIDGGIYSNVPVRMAVEKGWENILVVDIGTIGLADILDYLRIFRERTRIGYIRPREHFGNVLNFDREVIRKYFVEGYLDTLAYFGKLYGEQYYLSSEEDVLKQLYAKLDAKERDIAGFLLGLKLPSELSAEQQYESFILPRLRLETLSFFDEPKKVPIKLLESLAKVLNVDRLKIYTPLELLEAIVHSTEPENLLSKVAIQIRYRKLLDFVIFVYKNATRKM</sequence>
<dbReference type="RefSeq" id="WP_031504249.1">
    <property type="nucleotide sequence ID" value="NC_022795.1"/>
</dbReference>
<dbReference type="Pfam" id="PF01734">
    <property type="entry name" value="Patatin"/>
    <property type="match status" value="1"/>
</dbReference>
<feature type="active site" description="Proton acceptor" evidence="4">
    <location>
        <position position="186"/>
    </location>
</feature>
<feature type="active site" description="Nucleophile" evidence="4">
    <location>
        <position position="46"/>
    </location>
</feature>
<dbReference type="InterPro" id="IPR002641">
    <property type="entry name" value="PNPLA_dom"/>
</dbReference>
<feature type="short sequence motif" description="DGA/G" evidence="4">
    <location>
        <begin position="186"/>
        <end position="188"/>
    </location>
</feature>
<evidence type="ECO:0000259" key="5">
    <source>
        <dbReference type="PROSITE" id="PS51635"/>
    </source>
</evidence>
<protein>
    <submittedName>
        <fullName evidence="6">Patatin</fullName>
    </submittedName>
</protein>
<dbReference type="InterPro" id="IPR016035">
    <property type="entry name" value="Acyl_Trfase/lysoPLipase"/>
</dbReference>
<dbReference type="GO" id="GO:0016787">
    <property type="term" value="F:hydrolase activity"/>
    <property type="evidence" value="ECO:0007669"/>
    <property type="project" value="UniProtKB-UniRule"/>
</dbReference>
<keyword evidence="1 4" id="KW-0378">Hydrolase</keyword>
<keyword evidence="2 4" id="KW-0442">Lipid degradation</keyword>
<dbReference type="STRING" id="1123384.AJ81_07495"/>
<reference evidence="6 7" key="1">
    <citation type="submission" date="2014-01" db="EMBL/GenBank/DDBJ databases">
        <title>Genome sequencing of Thermotog hypogea.</title>
        <authorList>
            <person name="Zhang X."/>
            <person name="Alvare G."/>
            <person name="Fristensky B."/>
            <person name="Chen L."/>
            <person name="Suen T."/>
            <person name="Chen Q."/>
            <person name="Ma K."/>
        </authorList>
    </citation>
    <scope>NUCLEOTIDE SEQUENCE [LARGE SCALE GENOMIC DNA]</scope>
    <source>
        <strain evidence="6 7">DSM 11164</strain>
    </source>
</reference>
<name>A0A0X1KRZ7_9THEM</name>
<evidence type="ECO:0000256" key="1">
    <source>
        <dbReference type="ARBA" id="ARBA00022801"/>
    </source>
</evidence>
<evidence type="ECO:0000256" key="4">
    <source>
        <dbReference type="PROSITE-ProRule" id="PRU01161"/>
    </source>
</evidence>
<dbReference type="PATRIC" id="fig|1123384.7.peg.1503"/>
<dbReference type="GO" id="GO:0016042">
    <property type="term" value="P:lipid catabolic process"/>
    <property type="evidence" value="ECO:0007669"/>
    <property type="project" value="UniProtKB-UniRule"/>
</dbReference>
<dbReference type="PaxDb" id="1123384-AJ81_07495"/>
<keyword evidence="3 4" id="KW-0443">Lipid metabolism</keyword>
<feature type="domain" description="PNPLA" evidence="5">
    <location>
        <begin position="13"/>
        <end position="199"/>
    </location>
</feature>
<feature type="short sequence motif" description="GXSXG" evidence="4">
    <location>
        <begin position="44"/>
        <end position="48"/>
    </location>
</feature>
<gene>
    <name evidence="6" type="ORF">AJ81_07495</name>
</gene>
<evidence type="ECO:0000256" key="2">
    <source>
        <dbReference type="ARBA" id="ARBA00022963"/>
    </source>
</evidence>
<keyword evidence="7" id="KW-1185">Reference proteome</keyword>
<evidence type="ECO:0000313" key="6">
    <source>
        <dbReference type="EMBL" id="AJC74052.1"/>
    </source>
</evidence>
<dbReference type="Proteomes" id="UP000077469">
    <property type="component" value="Chromosome"/>
</dbReference>
<dbReference type="PANTHER" id="PTHR14226">
    <property type="entry name" value="NEUROPATHY TARGET ESTERASE/SWISS CHEESE D.MELANOGASTER"/>
    <property type="match status" value="1"/>
</dbReference>
<dbReference type="PROSITE" id="PS51635">
    <property type="entry name" value="PNPLA"/>
    <property type="match status" value="1"/>
</dbReference>
<dbReference type="KEGG" id="phy:AJ81_07495"/>